<reference evidence="2" key="1">
    <citation type="journal article" date="2014" name="Front. Microbiol.">
        <title>High frequency of phylogenetically diverse reductive dehalogenase-homologous genes in deep subseafloor sedimentary metagenomes.</title>
        <authorList>
            <person name="Kawai M."/>
            <person name="Futagami T."/>
            <person name="Toyoda A."/>
            <person name="Takaki Y."/>
            <person name="Nishi S."/>
            <person name="Hori S."/>
            <person name="Arai W."/>
            <person name="Tsubouchi T."/>
            <person name="Morono Y."/>
            <person name="Uchiyama I."/>
            <person name="Ito T."/>
            <person name="Fujiyama A."/>
            <person name="Inagaki F."/>
            <person name="Takami H."/>
        </authorList>
    </citation>
    <scope>NUCLEOTIDE SEQUENCE</scope>
    <source>
        <strain evidence="2">Expedition CK06-06</strain>
    </source>
</reference>
<proteinExistence type="predicted"/>
<evidence type="ECO:0000259" key="1">
    <source>
        <dbReference type="Pfam" id="PF12950"/>
    </source>
</evidence>
<dbReference type="EMBL" id="BARS01031415">
    <property type="protein sequence ID" value="GAG17874.1"/>
    <property type="molecule type" value="Genomic_DNA"/>
</dbReference>
<dbReference type="Pfam" id="PF12950">
    <property type="entry name" value="TaqI_C"/>
    <property type="match status" value="1"/>
</dbReference>
<name>X0VHV3_9ZZZZ</name>
<comment type="caution">
    <text evidence="2">The sequence shown here is derived from an EMBL/GenBank/DDBJ whole genome shotgun (WGS) entry which is preliminary data.</text>
</comment>
<protein>
    <recommendedName>
        <fullName evidence="1">TaqI-like C-terminal specificity domain-containing protein</fullName>
    </recommendedName>
</protein>
<accession>X0VHV3</accession>
<evidence type="ECO:0000313" key="2">
    <source>
        <dbReference type="EMBL" id="GAG17874.1"/>
    </source>
</evidence>
<gene>
    <name evidence="2" type="ORF">S01H1_48890</name>
</gene>
<dbReference type="InterPro" id="IPR025931">
    <property type="entry name" value="TaqI_C"/>
</dbReference>
<dbReference type="AlphaFoldDB" id="X0VHV3"/>
<sequence length="143" mass="16529">DDQQHYALNTLVVVTPKIEDVNLKFILGLMNSRLLNSYYKLFLKSTKRVFSEIQARQIGQIPIRSIDFTNPDDERKHDGLVALVDKMLALQKQVAPIRGKEHDSYERDSLLGQIEKTDMEIDNLVYDLYGFTEEERKIVETAA</sequence>
<organism evidence="2">
    <name type="scientific">marine sediment metagenome</name>
    <dbReference type="NCBI Taxonomy" id="412755"/>
    <lineage>
        <taxon>unclassified sequences</taxon>
        <taxon>metagenomes</taxon>
        <taxon>ecological metagenomes</taxon>
    </lineage>
</organism>
<feature type="non-terminal residue" evidence="2">
    <location>
        <position position="1"/>
    </location>
</feature>
<feature type="domain" description="TaqI-like C-terminal specificity" evidence="1">
    <location>
        <begin position="1"/>
        <end position="63"/>
    </location>
</feature>